<dbReference type="EMBL" id="DVNH01000021">
    <property type="protein sequence ID" value="HIU51599.1"/>
    <property type="molecule type" value="Genomic_DNA"/>
</dbReference>
<comment type="caution">
    <text evidence="1">The sequence shown here is derived from an EMBL/GenBank/DDBJ whole genome shotgun (WGS) entry which is preliminary data.</text>
</comment>
<organism evidence="1 2">
    <name type="scientific">Candidatus Merdicola faecigallinarum</name>
    <dbReference type="NCBI Taxonomy" id="2840862"/>
    <lineage>
        <taxon>Bacteria</taxon>
        <taxon>Bacillati</taxon>
        <taxon>Bacillota</taxon>
        <taxon>Clostridia</taxon>
        <taxon>Candidatus Merdicola</taxon>
    </lineage>
</organism>
<sequence>MKDYIEDLFKIYNSAIDSYSSKVLQVINEKYTLIDKAMIATYLYIKILDELGIIENIAKDTLINYLLKQIIYGETGNLDLQITNKSKEAIYKEVIDQLIIEKFAYKNRILVHLKYEYKIMPQNQYHKLIDFCEEIAEFYIMEKLILRGNTEAEIYRKEKQKKFEKDKMELNKQDNKIAKEMWKILEKITTNKFEDTEYKQLIEVALNLRDVYRYSTLTTIVPENVLFHQYVMTIVSILFSQYLNKELGENFDIYKIMYKSLFHDFGEYKGNEIVTQVKNYNEETKKMFAEMEAADEKELENRIGHNLYEIVTNYKAEKEGYLSNLLDKIFGIMKLWVEEGYMNNLTYIKSICSIYQERFKKLKMVDKEIKNKDFLFDLLRESYIYIKEHMMKKDKELFLLYFTKEEGIEIEKELELIKRDRNAFLA</sequence>
<reference evidence="1" key="2">
    <citation type="journal article" date="2021" name="PeerJ">
        <title>Extensive microbial diversity within the chicken gut microbiome revealed by metagenomics and culture.</title>
        <authorList>
            <person name="Gilroy R."/>
            <person name="Ravi A."/>
            <person name="Getino M."/>
            <person name="Pursley I."/>
            <person name="Horton D.L."/>
            <person name="Alikhan N.F."/>
            <person name="Baker D."/>
            <person name="Gharbi K."/>
            <person name="Hall N."/>
            <person name="Watson M."/>
            <person name="Adriaenssens E.M."/>
            <person name="Foster-Nyarko E."/>
            <person name="Jarju S."/>
            <person name="Secka A."/>
            <person name="Antonio M."/>
            <person name="Oren A."/>
            <person name="Chaudhuri R.R."/>
            <person name="La Ragione R."/>
            <person name="Hildebrand F."/>
            <person name="Pallen M.J."/>
        </authorList>
    </citation>
    <scope>NUCLEOTIDE SEQUENCE</scope>
    <source>
        <strain evidence="1">CHK195-15760</strain>
    </source>
</reference>
<dbReference type="AlphaFoldDB" id="A0A9D1M0T8"/>
<dbReference type="SUPFAM" id="SSF109604">
    <property type="entry name" value="HD-domain/PDEase-like"/>
    <property type="match status" value="1"/>
</dbReference>
<accession>A0A9D1M0T8</accession>
<name>A0A9D1M0T8_9FIRM</name>
<gene>
    <name evidence="1" type="ORF">IAB70_03120</name>
</gene>
<protein>
    <submittedName>
        <fullName evidence="1">HD domain-containing protein</fullName>
    </submittedName>
</protein>
<dbReference type="Pfam" id="PF12917">
    <property type="entry name" value="YfbR-like"/>
    <property type="match status" value="1"/>
</dbReference>
<evidence type="ECO:0000313" key="1">
    <source>
        <dbReference type="EMBL" id="HIU51599.1"/>
    </source>
</evidence>
<evidence type="ECO:0000313" key="2">
    <source>
        <dbReference type="Proteomes" id="UP000824093"/>
    </source>
</evidence>
<dbReference type="Gene3D" id="1.10.3210.10">
    <property type="entry name" value="Hypothetical protein af1432"/>
    <property type="match status" value="1"/>
</dbReference>
<proteinExistence type="predicted"/>
<reference evidence="1" key="1">
    <citation type="submission" date="2020-10" db="EMBL/GenBank/DDBJ databases">
        <authorList>
            <person name="Gilroy R."/>
        </authorList>
    </citation>
    <scope>NUCLEOTIDE SEQUENCE</scope>
    <source>
        <strain evidence="1">CHK195-15760</strain>
    </source>
</reference>
<dbReference type="Proteomes" id="UP000824093">
    <property type="component" value="Unassembled WGS sequence"/>
</dbReference>